<comment type="caution">
    <text evidence="2">The sequence shown here is derived from an EMBL/GenBank/DDBJ whole genome shotgun (WGS) entry which is preliminary data.</text>
</comment>
<dbReference type="OrthoDB" id="415724at2759"/>
<dbReference type="PANTHER" id="PTHR33064:SF37">
    <property type="entry name" value="RIBONUCLEASE H"/>
    <property type="match status" value="1"/>
</dbReference>
<dbReference type="PROSITE" id="PS50878">
    <property type="entry name" value="RT_POL"/>
    <property type="match status" value="1"/>
</dbReference>
<dbReference type="FunFam" id="3.30.70.270:FF:000003">
    <property type="entry name" value="Transposon Ty3-G Gag-Pol polyprotein"/>
    <property type="match status" value="1"/>
</dbReference>
<organism evidence="2 3">
    <name type="scientific">Chara braunii</name>
    <name type="common">Braun's stonewort</name>
    <dbReference type="NCBI Taxonomy" id="69332"/>
    <lineage>
        <taxon>Eukaryota</taxon>
        <taxon>Viridiplantae</taxon>
        <taxon>Streptophyta</taxon>
        <taxon>Charophyceae</taxon>
        <taxon>Charales</taxon>
        <taxon>Characeae</taxon>
        <taxon>Chara</taxon>
    </lineage>
</organism>
<dbReference type="PANTHER" id="PTHR33064">
    <property type="entry name" value="POL PROTEIN"/>
    <property type="match status" value="1"/>
</dbReference>
<reference evidence="2 3" key="1">
    <citation type="journal article" date="2018" name="Cell">
        <title>The Chara Genome: Secondary Complexity and Implications for Plant Terrestrialization.</title>
        <authorList>
            <person name="Nishiyama T."/>
            <person name="Sakayama H."/>
            <person name="Vries J.D."/>
            <person name="Buschmann H."/>
            <person name="Saint-Marcoux D."/>
            <person name="Ullrich K.K."/>
            <person name="Haas F.B."/>
            <person name="Vanderstraeten L."/>
            <person name="Becker D."/>
            <person name="Lang D."/>
            <person name="Vosolsobe S."/>
            <person name="Rombauts S."/>
            <person name="Wilhelmsson P.K.I."/>
            <person name="Janitza P."/>
            <person name="Kern R."/>
            <person name="Heyl A."/>
            <person name="Rumpler F."/>
            <person name="Villalobos L.I.A.C."/>
            <person name="Clay J.M."/>
            <person name="Skokan R."/>
            <person name="Toyoda A."/>
            <person name="Suzuki Y."/>
            <person name="Kagoshima H."/>
            <person name="Schijlen E."/>
            <person name="Tajeshwar N."/>
            <person name="Catarino B."/>
            <person name="Hetherington A.J."/>
            <person name="Saltykova A."/>
            <person name="Bonnot C."/>
            <person name="Breuninger H."/>
            <person name="Symeonidi A."/>
            <person name="Radhakrishnan G.V."/>
            <person name="Van Nieuwerburgh F."/>
            <person name="Deforce D."/>
            <person name="Chang C."/>
            <person name="Karol K.G."/>
            <person name="Hedrich R."/>
            <person name="Ulvskov P."/>
            <person name="Glockner G."/>
            <person name="Delwiche C.F."/>
            <person name="Petrasek J."/>
            <person name="Van de Peer Y."/>
            <person name="Friml J."/>
            <person name="Beilby M."/>
            <person name="Dolan L."/>
            <person name="Kohara Y."/>
            <person name="Sugano S."/>
            <person name="Fujiyama A."/>
            <person name="Delaux P.-M."/>
            <person name="Quint M."/>
            <person name="TheiBen G."/>
            <person name="Hagemann M."/>
            <person name="Harholt J."/>
            <person name="Dunand C."/>
            <person name="Zachgo S."/>
            <person name="Langdale J."/>
            <person name="Maumus F."/>
            <person name="Straeten D.V.D."/>
            <person name="Gould S.B."/>
            <person name="Rensing S.A."/>
        </authorList>
    </citation>
    <scope>NUCLEOTIDE SEQUENCE [LARGE SCALE GENOMIC DNA]</scope>
    <source>
        <strain evidence="2 3">S276</strain>
    </source>
</reference>
<dbReference type="InterPro" id="IPR043128">
    <property type="entry name" value="Rev_trsase/Diguanyl_cyclase"/>
</dbReference>
<evidence type="ECO:0000313" key="3">
    <source>
        <dbReference type="Proteomes" id="UP000265515"/>
    </source>
</evidence>
<dbReference type="EMBL" id="BFEA01000042">
    <property type="protein sequence ID" value="GBG63772.1"/>
    <property type="molecule type" value="Genomic_DNA"/>
</dbReference>
<accession>A0A388K148</accession>
<dbReference type="InterPro" id="IPR051320">
    <property type="entry name" value="Viral_Replic_Matur_Polypro"/>
</dbReference>
<dbReference type="Gramene" id="GBG63772">
    <property type="protein sequence ID" value="GBG63772"/>
    <property type="gene ID" value="CBR_g39316"/>
</dbReference>
<proteinExistence type="predicted"/>
<dbReference type="AlphaFoldDB" id="A0A388K148"/>
<dbReference type="InterPro" id="IPR000477">
    <property type="entry name" value="RT_dom"/>
</dbReference>
<protein>
    <recommendedName>
        <fullName evidence="1">Reverse transcriptase domain-containing protein</fullName>
    </recommendedName>
</protein>
<dbReference type="CDD" id="cd01647">
    <property type="entry name" value="RT_LTR"/>
    <property type="match status" value="1"/>
</dbReference>
<evidence type="ECO:0000259" key="1">
    <source>
        <dbReference type="PROSITE" id="PS50878"/>
    </source>
</evidence>
<feature type="domain" description="Reverse transcriptase" evidence="1">
    <location>
        <begin position="1"/>
        <end position="67"/>
    </location>
</feature>
<dbReference type="SUPFAM" id="SSF56672">
    <property type="entry name" value="DNA/RNA polymerases"/>
    <property type="match status" value="1"/>
</dbReference>
<dbReference type="InterPro" id="IPR043502">
    <property type="entry name" value="DNA/RNA_pol_sf"/>
</dbReference>
<dbReference type="FunFam" id="3.30.70.270:FF:000020">
    <property type="entry name" value="Transposon Tf2-6 polyprotein-like Protein"/>
    <property type="match status" value="1"/>
</dbReference>
<dbReference type="Proteomes" id="UP000265515">
    <property type="component" value="Unassembled WGS sequence"/>
</dbReference>
<evidence type="ECO:0000313" key="2">
    <source>
        <dbReference type="EMBL" id="GBG63772.1"/>
    </source>
</evidence>
<gene>
    <name evidence="2" type="ORF">CBR_g39316</name>
</gene>
<dbReference type="Gene3D" id="3.30.70.270">
    <property type="match status" value="2"/>
</dbReference>
<dbReference type="Pfam" id="PF00078">
    <property type="entry name" value="RVT_1"/>
    <property type="match status" value="1"/>
</dbReference>
<sequence>MNKIFHDYLDKFIVVYLDDILIFSRTVEEDAEHLKLVLGLLRQHQYKVNLEKCEFGRTKILYLGHEISADGLRPDDAKVASIRDWPRPQTVTEVKSFLGMTGYYRPFVKNYSTTTSPLTDLTRLDTPWEWTEECEATFRKLKYALTHYETKYYGGSREKMLETMQGIGAQGCEFLVAGRVVSGNFQVLSGIELPPELASIFKAIPESVFRKDISSTEIRQRMMQSQAS</sequence>
<keyword evidence="3" id="KW-1185">Reference proteome</keyword>
<name>A0A388K148_CHABU</name>